<dbReference type="GO" id="GO:0003887">
    <property type="term" value="F:DNA-directed DNA polymerase activity"/>
    <property type="evidence" value="ECO:0007669"/>
    <property type="project" value="TreeGrafter"/>
</dbReference>
<dbReference type="AlphaFoldDB" id="A0A2P6Q9X3"/>
<feature type="region of interest" description="Disordered" evidence="5">
    <location>
        <begin position="387"/>
        <end position="413"/>
    </location>
</feature>
<feature type="compositionally biased region" description="Low complexity" evidence="5">
    <location>
        <begin position="252"/>
        <end position="261"/>
    </location>
</feature>
<dbReference type="GO" id="GO:0006297">
    <property type="term" value="P:nucleotide-excision repair, DNA gap filling"/>
    <property type="evidence" value="ECO:0007669"/>
    <property type="project" value="TreeGrafter"/>
</dbReference>
<dbReference type="EMBL" id="PDCK01000043">
    <property type="protein sequence ID" value="PRQ30985.1"/>
    <property type="molecule type" value="Genomic_DNA"/>
</dbReference>
<evidence type="ECO:0000256" key="5">
    <source>
        <dbReference type="SAM" id="MobiDB-lite"/>
    </source>
</evidence>
<dbReference type="PANTHER" id="PTHR17598">
    <property type="entry name" value="DNA POLYMERASE DELTA SUBUNIT 3"/>
    <property type="match status" value="1"/>
</dbReference>
<evidence type="ECO:0000256" key="3">
    <source>
        <dbReference type="ARBA" id="ARBA00022705"/>
    </source>
</evidence>
<protein>
    <recommendedName>
        <fullName evidence="2">DNA polymerase delta subunit 3</fullName>
    </recommendedName>
</protein>
<feature type="compositionally biased region" description="Basic and acidic residues" evidence="5">
    <location>
        <begin position="387"/>
        <end position="405"/>
    </location>
</feature>
<feature type="compositionally biased region" description="Polar residues" evidence="5">
    <location>
        <begin position="543"/>
        <end position="554"/>
    </location>
</feature>
<dbReference type="GO" id="GO:1904161">
    <property type="term" value="P:DNA synthesis involved in UV-damage excision repair"/>
    <property type="evidence" value="ECO:0007669"/>
    <property type="project" value="TreeGrafter"/>
</dbReference>
<dbReference type="InterPro" id="IPR019038">
    <property type="entry name" value="POLD3"/>
</dbReference>
<keyword evidence="4" id="KW-0539">Nucleus</keyword>
<comment type="subcellular location">
    <subcellularLocation>
        <location evidence="1">Nucleus</location>
    </subcellularLocation>
</comment>
<dbReference type="GO" id="GO:0006271">
    <property type="term" value="P:DNA strand elongation involved in DNA replication"/>
    <property type="evidence" value="ECO:0007669"/>
    <property type="project" value="TreeGrafter"/>
</dbReference>
<sequence length="578" mass="63328">MPEHLQRWLNILRHEHTKSISKQMQVYAFELEYGLVVNLNPMMQRAVIYRLLQEFVENHGNSLEVVYTLSGQLKNNPVSYHVRFVSGPQLAEAKEEFDGNCSVGVYSVQPCIPKDPATIWNAEFVQAEELHTQAPTVENCLRDNRFCGILNSFVLRNVEGTPLSTAGPQLKTKLASEPSKINLAHQDSVILKQQQNKGEQSSPKVGLPAPNVVKDVKSESNGIGVTHQPNKHPADKEKVAPLPANKKKVQSDKSSSASGGSLANLWGRASVKSKSNSTAENSNLIPTHTGASAEAQICAREAEAGVISDDDDQDVNFKRASGSEVTRKRRVVFDFSDEDECEDAVNLASPEYPKGKSCQELKESSKTLVALKTNLNFDEQVEDKPEVKEEISVDGKSDPPCREDSTVVSKESNSGIILTEKTDRSVPEKDVNKMDKLATAAKTQIDAGIILTEKKRNSVPEKGVNKMDKLTNGASRSPQRRKILKTRIDERGREVTEVIWEGKETEAKKADSSATMKADSSTTKKADNTVTSVTNRPAAAQKSVANTGPKNQTAKAGGKKAVNKDPKQGNILSFFKKV</sequence>
<feature type="region of interest" description="Disordered" evidence="5">
    <location>
        <begin position="504"/>
        <end position="578"/>
    </location>
</feature>
<proteinExistence type="predicted"/>
<dbReference type="Gramene" id="PRQ30985">
    <property type="protein sequence ID" value="PRQ30985"/>
    <property type="gene ID" value="RchiOBHm_Chr5g0030521"/>
</dbReference>
<dbReference type="Proteomes" id="UP000238479">
    <property type="component" value="Chromosome 5"/>
</dbReference>
<dbReference type="STRING" id="74649.A0A2P6Q9X3"/>
<comment type="caution">
    <text evidence="6">The sequence shown here is derived from an EMBL/GenBank/DDBJ whole genome shotgun (WGS) entry which is preliminary data.</text>
</comment>
<dbReference type="InterPro" id="IPR041913">
    <property type="entry name" value="POLD3_sf"/>
</dbReference>
<feature type="compositionally biased region" description="Polar residues" evidence="5">
    <location>
        <begin position="512"/>
        <end position="521"/>
    </location>
</feature>
<dbReference type="FunFam" id="3.90.1030.20:FF:000002">
    <property type="entry name" value="DNA polymerase delta subunit"/>
    <property type="match status" value="1"/>
</dbReference>
<evidence type="ECO:0000256" key="1">
    <source>
        <dbReference type="ARBA" id="ARBA00004123"/>
    </source>
</evidence>
<gene>
    <name evidence="6" type="ORF">RchiOBHm_Chr5g0030521</name>
</gene>
<evidence type="ECO:0000313" key="7">
    <source>
        <dbReference type="Proteomes" id="UP000238479"/>
    </source>
</evidence>
<dbReference type="Gene3D" id="3.90.1030.20">
    <property type="entry name" value="DNA polymerase delta, p66 (Cdc27) subunit, wHTH domain"/>
    <property type="match status" value="1"/>
</dbReference>
<evidence type="ECO:0000313" key="6">
    <source>
        <dbReference type="EMBL" id="PRQ30985.1"/>
    </source>
</evidence>
<reference evidence="6 7" key="1">
    <citation type="journal article" date="2018" name="Nat. Genet.">
        <title>The Rosa genome provides new insights in the design of modern roses.</title>
        <authorList>
            <person name="Bendahmane M."/>
        </authorList>
    </citation>
    <scope>NUCLEOTIDE SEQUENCE [LARGE SCALE GENOMIC DNA]</scope>
    <source>
        <strain evidence="7">cv. Old Blush</strain>
    </source>
</reference>
<dbReference type="OMA" id="PVDNCLR"/>
<accession>A0A2P6Q9X3</accession>
<evidence type="ECO:0000256" key="2">
    <source>
        <dbReference type="ARBA" id="ARBA00017589"/>
    </source>
</evidence>
<feature type="region of interest" description="Disordered" evidence="5">
    <location>
        <begin position="221"/>
        <end position="262"/>
    </location>
</feature>
<keyword evidence="7" id="KW-1185">Reference proteome</keyword>
<keyword evidence="3" id="KW-0235">DNA replication</keyword>
<evidence type="ECO:0000256" key="4">
    <source>
        <dbReference type="ARBA" id="ARBA00023242"/>
    </source>
</evidence>
<dbReference type="PANTHER" id="PTHR17598:SF13">
    <property type="entry name" value="DNA POLYMERASE DELTA SUBUNIT 3"/>
    <property type="match status" value="1"/>
</dbReference>
<organism evidence="6 7">
    <name type="scientific">Rosa chinensis</name>
    <name type="common">China rose</name>
    <dbReference type="NCBI Taxonomy" id="74649"/>
    <lineage>
        <taxon>Eukaryota</taxon>
        <taxon>Viridiplantae</taxon>
        <taxon>Streptophyta</taxon>
        <taxon>Embryophyta</taxon>
        <taxon>Tracheophyta</taxon>
        <taxon>Spermatophyta</taxon>
        <taxon>Magnoliopsida</taxon>
        <taxon>eudicotyledons</taxon>
        <taxon>Gunneridae</taxon>
        <taxon>Pentapetalae</taxon>
        <taxon>rosids</taxon>
        <taxon>fabids</taxon>
        <taxon>Rosales</taxon>
        <taxon>Rosaceae</taxon>
        <taxon>Rosoideae</taxon>
        <taxon>Rosoideae incertae sedis</taxon>
        <taxon>Rosa</taxon>
    </lineage>
</organism>
<dbReference type="GO" id="GO:0043625">
    <property type="term" value="C:delta DNA polymerase complex"/>
    <property type="evidence" value="ECO:0007669"/>
    <property type="project" value="InterPro"/>
</dbReference>
<name>A0A2P6Q9X3_ROSCH</name>